<dbReference type="Gene3D" id="3.40.50.300">
    <property type="entry name" value="P-loop containing nucleotide triphosphate hydrolases"/>
    <property type="match status" value="1"/>
</dbReference>
<dbReference type="PANTHER" id="PTHR24221:SF499">
    <property type="entry name" value="FATTY ACID ABC TRANSPORTER ATP-BINDING_PERMEASE PROTEIN"/>
    <property type="match status" value="1"/>
</dbReference>
<evidence type="ECO:0000256" key="5">
    <source>
        <dbReference type="ARBA" id="ARBA00022741"/>
    </source>
</evidence>
<keyword evidence="5" id="KW-0547">Nucleotide-binding</keyword>
<dbReference type="InterPro" id="IPR036640">
    <property type="entry name" value="ABC1_TM_sf"/>
</dbReference>
<dbReference type="Gene3D" id="1.20.1560.10">
    <property type="entry name" value="ABC transporter type 1, transmembrane domain"/>
    <property type="match status" value="1"/>
</dbReference>
<dbReference type="SUPFAM" id="SSF52540">
    <property type="entry name" value="P-loop containing nucleoside triphosphate hydrolases"/>
    <property type="match status" value="1"/>
</dbReference>
<proteinExistence type="predicted"/>
<reference evidence="10 11" key="1">
    <citation type="submission" date="2017-01" db="EMBL/GenBank/DDBJ databases">
        <title>Complete Genome Sequence of Dolosigranulum pigrum isolated from a Patient with interstitial lung disease.</title>
        <authorList>
            <person name="Mukhopadhyay R."/>
            <person name="Joaquin J."/>
            <person name="Hogue R."/>
            <person name="Fitzgerald S."/>
            <person name="Jospin G."/>
            <person name="Eisen J.A."/>
            <person name="Chaturvedi V."/>
        </authorList>
    </citation>
    <scope>NUCLEOTIDE SEQUENCE [LARGE SCALE GENOMIC DNA]</scope>
    <source>
        <strain evidence="10 11">15S00348</strain>
    </source>
</reference>
<dbReference type="GO" id="GO:0005886">
    <property type="term" value="C:plasma membrane"/>
    <property type="evidence" value="ECO:0007669"/>
    <property type="project" value="UniProtKB-SubCell"/>
</dbReference>
<feature type="transmembrane region" description="Helical" evidence="9">
    <location>
        <begin position="168"/>
        <end position="185"/>
    </location>
</feature>
<dbReference type="InterPro" id="IPR003439">
    <property type="entry name" value="ABC_transporter-like_ATP-bd"/>
</dbReference>
<evidence type="ECO:0000256" key="8">
    <source>
        <dbReference type="ARBA" id="ARBA00023136"/>
    </source>
</evidence>
<protein>
    <submittedName>
        <fullName evidence="10">Multidrug ABC transporter ATP-binding protein</fullName>
    </submittedName>
</protein>
<dbReference type="AlphaFoldDB" id="A0A1S8KQ72"/>
<keyword evidence="3" id="KW-1003">Cell membrane</keyword>
<dbReference type="InterPro" id="IPR027417">
    <property type="entry name" value="P-loop_NTPase"/>
</dbReference>
<dbReference type="GO" id="GO:0016887">
    <property type="term" value="F:ATP hydrolysis activity"/>
    <property type="evidence" value="ECO:0007669"/>
    <property type="project" value="InterPro"/>
</dbReference>
<dbReference type="CDD" id="cd03254">
    <property type="entry name" value="ABCC_Glucan_exporter_like"/>
    <property type="match status" value="1"/>
</dbReference>
<dbReference type="InterPro" id="IPR017871">
    <property type="entry name" value="ABC_transporter-like_CS"/>
</dbReference>
<name>A0A1S8KQ72_9LACT</name>
<dbReference type="Proteomes" id="UP000190409">
    <property type="component" value="Unassembled WGS sequence"/>
</dbReference>
<organism evidence="10 11">
    <name type="scientific">Dolosigranulum pigrum</name>
    <dbReference type="NCBI Taxonomy" id="29394"/>
    <lineage>
        <taxon>Bacteria</taxon>
        <taxon>Bacillati</taxon>
        <taxon>Bacillota</taxon>
        <taxon>Bacilli</taxon>
        <taxon>Lactobacillales</taxon>
        <taxon>Carnobacteriaceae</taxon>
        <taxon>Dolosigranulum</taxon>
    </lineage>
</organism>
<keyword evidence="4 9" id="KW-0812">Transmembrane</keyword>
<comment type="caution">
    <text evidence="10">The sequence shown here is derived from an EMBL/GenBank/DDBJ whole genome shotgun (WGS) entry which is preliminary data.</text>
</comment>
<evidence type="ECO:0000256" key="1">
    <source>
        <dbReference type="ARBA" id="ARBA00004651"/>
    </source>
</evidence>
<dbReference type="InterPro" id="IPR039421">
    <property type="entry name" value="Type_1_exporter"/>
</dbReference>
<dbReference type="PROSITE" id="PS00211">
    <property type="entry name" value="ABC_TRANSPORTER_1"/>
    <property type="match status" value="1"/>
</dbReference>
<evidence type="ECO:0000256" key="6">
    <source>
        <dbReference type="ARBA" id="ARBA00022840"/>
    </source>
</evidence>
<dbReference type="Pfam" id="PF00005">
    <property type="entry name" value="ABC_tran"/>
    <property type="match status" value="1"/>
</dbReference>
<dbReference type="EMBL" id="MUYF01000003">
    <property type="protein sequence ID" value="OOL81884.1"/>
    <property type="molecule type" value="Genomic_DNA"/>
</dbReference>
<dbReference type="PROSITE" id="PS50893">
    <property type="entry name" value="ABC_TRANSPORTER_2"/>
    <property type="match status" value="1"/>
</dbReference>
<dbReference type="SMART" id="SM00382">
    <property type="entry name" value="AAA"/>
    <property type="match status" value="1"/>
</dbReference>
<keyword evidence="8 9" id="KW-0472">Membrane</keyword>
<dbReference type="PROSITE" id="PS50929">
    <property type="entry name" value="ABC_TM1F"/>
    <property type="match status" value="1"/>
</dbReference>
<sequence>MPASAQHKRRRKAHNFWGTVLRLLQYMFKRAWGLSFAVLMSAGAIILGALAPSYLGRATDEVYRAIQEARELRAAGEVLDGIPINFDLIKEIILTLIILYVIQAILRFFQSFILARSSQRTVYHLRKDLKQKISELPIEYFDTHGNGDIMSRAVNDVDQIANTLQQSLIQLMNGVIMFVGVLVIMYMVNWILATVVVVTTPISALLIYYIAPKSQRQFSNQQRELGKLTDQVEEAYSGHTIIKTYNKEEDEIDKFLERSAKLNEASWKAQFLAGTMMPLVSFARDIGYFGIGIIGGWGVINGTISIGHVQAFMDYVNQFAQPVRFFAQLSNTVQVTIASAERIFEIIDEDAMDDEVVHVENKPNSPYKVEFDGVQFGYGDEPEDSLLMTDFNLQVHPGEMVAIVGPTGAGKSTLINLLERFYDVSGGGIYLEGTDIRNIPREQLRERFSMVLQDTWLFNGTIWENIAYGNDDKADDDEAILEASKAARVDSFVRRLPHGYETIINEEGSNLSQGQRQLITIARAFLADPEILILDEATSSVDTRTETLIQEAMNNILAERTSFVIAHRLSTIQDADKIIVMNQGDVIETGTHDELLAQDGFYAGLYNAQFSNIDEAADNLGWNS</sequence>
<comment type="subcellular location">
    <subcellularLocation>
        <location evidence="1">Cell membrane</location>
        <topology evidence="1">Multi-pass membrane protein</topology>
    </subcellularLocation>
</comment>
<dbReference type="SUPFAM" id="SSF90123">
    <property type="entry name" value="ABC transporter transmembrane region"/>
    <property type="match status" value="1"/>
</dbReference>
<evidence type="ECO:0000313" key="10">
    <source>
        <dbReference type="EMBL" id="OOL81884.1"/>
    </source>
</evidence>
<feature type="transmembrane region" description="Helical" evidence="9">
    <location>
        <begin position="92"/>
        <end position="115"/>
    </location>
</feature>
<feature type="transmembrane region" description="Helical" evidence="9">
    <location>
        <begin position="191"/>
        <end position="211"/>
    </location>
</feature>
<evidence type="ECO:0000313" key="11">
    <source>
        <dbReference type="Proteomes" id="UP000190409"/>
    </source>
</evidence>
<keyword evidence="2" id="KW-0813">Transport</keyword>
<feature type="transmembrane region" description="Helical" evidence="9">
    <location>
        <begin position="31"/>
        <end position="51"/>
    </location>
</feature>
<dbReference type="Pfam" id="PF00664">
    <property type="entry name" value="ABC_membrane"/>
    <property type="match status" value="1"/>
</dbReference>
<gene>
    <name evidence="10" type="ORF">BWX42_09425</name>
</gene>
<evidence type="ECO:0000256" key="7">
    <source>
        <dbReference type="ARBA" id="ARBA00022989"/>
    </source>
</evidence>
<dbReference type="PANTHER" id="PTHR24221">
    <property type="entry name" value="ATP-BINDING CASSETTE SUB-FAMILY B"/>
    <property type="match status" value="1"/>
</dbReference>
<evidence type="ECO:0000256" key="3">
    <source>
        <dbReference type="ARBA" id="ARBA00022475"/>
    </source>
</evidence>
<dbReference type="RefSeq" id="WP_077863255.1">
    <property type="nucleotide sequence ID" value="NZ_CALFGV010000020.1"/>
</dbReference>
<keyword evidence="6 10" id="KW-0067">ATP-binding</keyword>
<evidence type="ECO:0000256" key="2">
    <source>
        <dbReference type="ARBA" id="ARBA00022448"/>
    </source>
</evidence>
<keyword evidence="7 9" id="KW-1133">Transmembrane helix</keyword>
<dbReference type="FunFam" id="3.40.50.300:FF:000287">
    <property type="entry name" value="Multidrug ABC transporter ATP-binding protein"/>
    <property type="match status" value="1"/>
</dbReference>
<evidence type="ECO:0000256" key="4">
    <source>
        <dbReference type="ARBA" id="ARBA00022692"/>
    </source>
</evidence>
<dbReference type="InterPro" id="IPR011527">
    <property type="entry name" value="ABC1_TM_dom"/>
</dbReference>
<dbReference type="InterPro" id="IPR003593">
    <property type="entry name" value="AAA+_ATPase"/>
</dbReference>
<dbReference type="GO" id="GO:0140359">
    <property type="term" value="F:ABC-type transporter activity"/>
    <property type="evidence" value="ECO:0007669"/>
    <property type="project" value="InterPro"/>
</dbReference>
<dbReference type="GO" id="GO:0005524">
    <property type="term" value="F:ATP binding"/>
    <property type="evidence" value="ECO:0007669"/>
    <property type="project" value="UniProtKB-KW"/>
</dbReference>
<evidence type="ECO:0000256" key="9">
    <source>
        <dbReference type="SAM" id="Phobius"/>
    </source>
</evidence>
<dbReference type="FunFam" id="1.20.1560.10:FF:000011">
    <property type="entry name" value="Multidrug ABC transporter ATP-binding protein"/>
    <property type="match status" value="1"/>
</dbReference>
<dbReference type="CDD" id="cd18547">
    <property type="entry name" value="ABC_6TM_Tm288_like"/>
    <property type="match status" value="1"/>
</dbReference>
<accession>A0A1S8KQ72</accession>